<evidence type="ECO:0000313" key="4">
    <source>
        <dbReference type="Proteomes" id="UP000184286"/>
    </source>
</evidence>
<dbReference type="SUPFAM" id="SSF103473">
    <property type="entry name" value="MFS general substrate transporter"/>
    <property type="match status" value="1"/>
</dbReference>
<dbReference type="Proteomes" id="UP000184286">
    <property type="component" value="Unassembled WGS sequence"/>
</dbReference>
<feature type="transmembrane region" description="Helical" evidence="1">
    <location>
        <begin position="84"/>
        <end position="105"/>
    </location>
</feature>
<protein>
    <recommendedName>
        <fullName evidence="5">Major facilitator superfamily (MFS) profile domain-containing protein</fullName>
    </recommendedName>
</protein>
<keyword evidence="1" id="KW-1133">Transmembrane helix</keyword>
<feature type="signal peptide" evidence="2">
    <location>
        <begin position="1"/>
        <end position="26"/>
    </location>
</feature>
<keyword evidence="1" id="KW-0472">Membrane</keyword>
<comment type="caution">
    <text evidence="3">The sequence shown here is derived from an EMBL/GenBank/DDBJ whole genome shotgun (WGS) entry which is preliminary data.</text>
</comment>
<dbReference type="GO" id="GO:0022857">
    <property type="term" value="F:transmembrane transporter activity"/>
    <property type="evidence" value="ECO:0007669"/>
    <property type="project" value="InterPro"/>
</dbReference>
<feature type="transmembrane region" description="Helical" evidence="1">
    <location>
        <begin position="149"/>
        <end position="168"/>
    </location>
</feature>
<dbReference type="STRING" id="114686.BM536_007050"/>
<evidence type="ECO:0000256" key="1">
    <source>
        <dbReference type="SAM" id="Phobius"/>
    </source>
</evidence>
<evidence type="ECO:0000313" key="3">
    <source>
        <dbReference type="EMBL" id="OQD56736.1"/>
    </source>
</evidence>
<accession>A0A1V6MWR1</accession>
<keyword evidence="1" id="KW-0812">Transmembrane</keyword>
<dbReference type="AlphaFoldDB" id="A0A1V6MWR1"/>
<gene>
    <name evidence="3" type="ORF">BM536_007050</name>
</gene>
<name>A0A1V6MWR1_9ACTN</name>
<feature type="transmembrane region" description="Helical" evidence="1">
    <location>
        <begin position="60"/>
        <end position="77"/>
    </location>
</feature>
<dbReference type="EMBL" id="MPOH02000008">
    <property type="protein sequence ID" value="OQD56736.1"/>
    <property type="molecule type" value="Genomic_DNA"/>
</dbReference>
<dbReference type="InterPro" id="IPR011701">
    <property type="entry name" value="MFS"/>
</dbReference>
<reference evidence="3 4" key="2">
    <citation type="submission" date="2017-02" db="EMBL/GenBank/DDBJ databases">
        <title>Draft genome sequence of Streptomyces phaeoluteigriseus type strain DSM41896.</title>
        <authorList>
            <person name="Salih T.S."/>
            <person name="Algora Gallardo L."/>
            <person name="Melo Santos T."/>
            <person name="Filgueira Martinez S."/>
            <person name="Herron P.R."/>
        </authorList>
    </citation>
    <scope>NUCLEOTIDE SEQUENCE [LARGE SCALE GENOMIC DNA]</scope>
    <source>
        <strain evidence="3 4">DSM 41896</strain>
    </source>
</reference>
<dbReference type="Gene3D" id="1.20.1250.20">
    <property type="entry name" value="MFS general substrate transporter like domains"/>
    <property type="match status" value="1"/>
</dbReference>
<proteinExistence type="predicted"/>
<sequence length="225" mass="22916">MGLIRTPVAMAPLALVFLGHSTGSFSAGGVMAAAHALGEAVGAPFMGRGFDRKPFLGQLRFALLAEALAFAALAVLAGHSPMPLLVALAFAAGAVAAGVPGGMRAQLSSTTPEHLRPTALGLESALNQAVWACGPVLASLVSTQVSPRVALVLMAVASAAPLLMAGRIRHRSPVAGERDRAPAGTLSVIRMAWPTVLLAAAIMFLVGAMDVACRPAWRRPGSSSR</sequence>
<dbReference type="PANTHER" id="PTHR23542:SF1">
    <property type="entry name" value="MAJOR FACILITATOR SUPERFAMILY (MFS) PROFILE DOMAIN-CONTAINING PROTEIN"/>
    <property type="match status" value="1"/>
</dbReference>
<dbReference type="Pfam" id="PF07690">
    <property type="entry name" value="MFS_1"/>
    <property type="match status" value="1"/>
</dbReference>
<organism evidence="3 4">
    <name type="scientific">Streptomyces phaeoluteigriseus</name>
    <dbReference type="NCBI Taxonomy" id="114686"/>
    <lineage>
        <taxon>Bacteria</taxon>
        <taxon>Bacillati</taxon>
        <taxon>Actinomycetota</taxon>
        <taxon>Actinomycetes</taxon>
        <taxon>Kitasatosporales</taxon>
        <taxon>Streptomycetaceae</taxon>
        <taxon>Streptomyces</taxon>
        <taxon>Streptomyces aurantiacus group</taxon>
    </lineage>
</organism>
<dbReference type="InterPro" id="IPR036259">
    <property type="entry name" value="MFS_trans_sf"/>
</dbReference>
<reference evidence="4" key="1">
    <citation type="submission" date="2016-11" db="EMBL/GenBank/DDBJ databases">
        <authorList>
            <person name="Schniete J.K."/>
            <person name="Salih T."/>
            <person name="Algora Gallardo L."/>
            <person name="Martinez Fernandez S."/>
            <person name="Herron P.R."/>
        </authorList>
    </citation>
    <scope>NUCLEOTIDE SEQUENCE [LARGE SCALE GENOMIC DNA]</scope>
    <source>
        <strain evidence="4">DSM 41896</strain>
    </source>
</reference>
<feature type="transmembrane region" description="Helical" evidence="1">
    <location>
        <begin position="188"/>
        <end position="209"/>
    </location>
</feature>
<evidence type="ECO:0000256" key="2">
    <source>
        <dbReference type="SAM" id="SignalP"/>
    </source>
</evidence>
<evidence type="ECO:0008006" key="5">
    <source>
        <dbReference type="Google" id="ProtNLM"/>
    </source>
</evidence>
<dbReference type="PANTHER" id="PTHR23542">
    <property type="match status" value="1"/>
</dbReference>
<feature type="chain" id="PRO_5038814812" description="Major facilitator superfamily (MFS) profile domain-containing protein" evidence="2">
    <location>
        <begin position="27"/>
        <end position="225"/>
    </location>
</feature>
<keyword evidence="2" id="KW-0732">Signal</keyword>